<comment type="catalytic activity">
    <reaction evidence="4">
        <text>UTP + H2O = UMP + diphosphate + H(+)</text>
        <dbReference type="Rhea" id="RHEA:29395"/>
        <dbReference type="ChEBI" id="CHEBI:15377"/>
        <dbReference type="ChEBI" id="CHEBI:15378"/>
        <dbReference type="ChEBI" id="CHEBI:33019"/>
        <dbReference type="ChEBI" id="CHEBI:46398"/>
        <dbReference type="ChEBI" id="CHEBI:57865"/>
        <dbReference type="EC" id="3.6.1.9"/>
    </reaction>
</comment>
<protein>
    <recommendedName>
        <fullName evidence="4">dTTP/UTP pyrophosphatase</fullName>
        <shortName evidence="4">dTTPase/UTPase</shortName>
        <ecNumber evidence="4">3.6.1.9</ecNumber>
    </recommendedName>
    <alternativeName>
        <fullName evidence="4">Nucleoside triphosphate pyrophosphatase</fullName>
    </alternativeName>
    <alternativeName>
        <fullName evidence="4">Nucleotide pyrophosphatase</fullName>
        <shortName evidence="4">Nucleotide PPase</shortName>
    </alternativeName>
</protein>
<comment type="cofactor">
    <cofactor evidence="1 4">
        <name>a divalent metal cation</name>
        <dbReference type="ChEBI" id="CHEBI:60240"/>
    </cofactor>
</comment>
<dbReference type="PANTHER" id="PTHR43213:SF5">
    <property type="entry name" value="BIFUNCTIONAL DTTP_UTP PYROPHOSPHATASE_METHYLTRANSFERASE PROTEIN-RELATED"/>
    <property type="match status" value="1"/>
</dbReference>
<comment type="function">
    <text evidence="4">Nucleoside triphosphate pyrophosphatase that hydrolyzes dTTP and UTP. May have a dual role in cell division arrest and in preventing the incorporation of modified nucleotides into cellular nucleic acids.</text>
</comment>
<keyword evidence="2 4" id="KW-0378">Hydrolase</keyword>
<dbReference type="RefSeq" id="WP_138565371.1">
    <property type="nucleotide sequence ID" value="NZ_CP040602.1"/>
</dbReference>
<reference evidence="5 6" key="1">
    <citation type="submission" date="2019-05" db="EMBL/GenBank/DDBJ databases">
        <title>Thiomicrorhabdus sediminis sp. nov, a novel sulfur-oxidizing bacterium isolated from coastal sediment.</title>
        <authorList>
            <person name="Liu X."/>
        </authorList>
    </citation>
    <scope>NUCLEOTIDE SEQUENCE [LARGE SCALE GENOMIC DNA]</scope>
    <source>
        <strain evidence="5 6">G1</strain>
    </source>
</reference>
<dbReference type="PIRSF" id="PIRSF006305">
    <property type="entry name" value="Maf"/>
    <property type="match status" value="1"/>
</dbReference>
<evidence type="ECO:0000256" key="3">
    <source>
        <dbReference type="ARBA" id="ARBA00023080"/>
    </source>
</evidence>
<dbReference type="HAMAP" id="MF_00528">
    <property type="entry name" value="Maf"/>
    <property type="match status" value="1"/>
</dbReference>
<dbReference type="SUPFAM" id="SSF52972">
    <property type="entry name" value="ITPase-like"/>
    <property type="match status" value="1"/>
</dbReference>
<dbReference type="PANTHER" id="PTHR43213">
    <property type="entry name" value="BIFUNCTIONAL DTTP/UTP PYROPHOSPHATASE/METHYLTRANSFERASE PROTEIN-RELATED"/>
    <property type="match status" value="1"/>
</dbReference>
<comment type="catalytic activity">
    <reaction evidence="4">
        <text>dTTP + H2O = dTMP + diphosphate + H(+)</text>
        <dbReference type="Rhea" id="RHEA:28534"/>
        <dbReference type="ChEBI" id="CHEBI:15377"/>
        <dbReference type="ChEBI" id="CHEBI:15378"/>
        <dbReference type="ChEBI" id="CHEBI:33019"/>
        <dbReference type="ChEBI" id="CHEBI:37568"/>
        <dbReference type="ChEBI" id="CHEBI:63528"/>
        <dbReference type="EC" id="3.6.1.9"/>
    </reaction>
</comment>
<dbReference type="Pfam" id="PF02545">
    <property type="entry name" value="Maf"/>
    <property type="match status" value="1"/>
</dbReference>
<dbReference type="GO" id="GO:0005737">
    <property type="term" value="C:cytoplasm"/>
    <property type="evidence" value="ECO:0007669"/>
    <property type="project" value="UniProtKB-SubCell"/>
</dbReference>
<dbReference type="GO" id="GO:0036221">
    <property type="term" value="F:UTP diphosphatase activity"/>
    <property type="evidence" value="ECO:0007669"/>
    <property type="project" value="RHEA"/>
</dbReference>
<dbReference type="InterPro" id="IPR003697">
    <property type="entry name" value="Maf-like"/>
</dbReference>
<organism evidence="5 6">
    <name type="scientific">Thiomicrorhabdus sediminis</name>
    <dbReference type="NCBI Taxonomy" id="2580412"/>
    <lineage>
        <taxon>Bacteria</taxon>
        <taxon>Pseudomonadati</taxon>
        <taxon>Pseudomonadota</taxon>
        <taxon>Gammaproteobacteria</taxon>
        <taxon>Thiotrichales</taxon>
        <taxon>Piscirickettsiaceae</taxon>
        <taxon>Thiomicrorhabdus</taxon>
    </lineage>
</organism>
<dbReference type="GO" id="GO:0036218">
    <property type="term" value="F:dTTP diphosphatase activity"/>
    <property type="evidence" value="ECO:0007669"/>
    <property type="project" value="RHEA"/>
</dbReference>
<comment type="caution">
    <text evidence="4">Lacks conserved residue(s) required for the propagation of feature annotation.</text>
</comment>
<dbReference type="OrthoDB" id="9807767at2"/>
<name>A0A4P9K8P8_9GAMM</name>
<dbReference type="Gene3D" id="3.90.950.10">
    <property type="match status" value="1"/>
</dbReference>
<keyword evidence="3 4" id="KW-0546">Nucleotide metabolism</keyword>
<gene>
    <name evidence="5" type="ORF">FE785_08680</name>
</gene>
<dbReference type="CDD" id="cd00555">
    <property type="entry name" value="Maf"/>
    <property type="match status" value="1"/>
</dbReference>
<comment type="similarity">
    <text evidence="4">Belongs to the Maf family. YhdE subfamily.</text>
</comment>
<evidence type="ECO:0000256" key="1">
    <source>
        <dbReference type="ARBA" id="ARBA00001968"/>
    </source>
</evidence>
<accession>A0A4P9K8P8</accession>
<dbReference type="EMBL" id="CP040602">
    <property type="protein sequence ID" value="QCU90697.1"/>
    <property type="molecule type" value="Genomic_DNA"/>
</dbReference>
<keyword evidence="6" id="KW-1185">Reference proteome</keyword>
<dbReference type="InterPro" id="IPR029001">
    <property type="entry name" value="ITPase-like_fam"/>
</dbReference>
<evidence type="ECO:0000256" key="4">
    <source>
        <dbReference type="HAMAP-Rule" id="MF_00528"/>
    </source>
</evidence>
<feature type="site" description="Important for substrate specificity" evidence="4">
    <location>
        <position position="155"/>
    </location>
</feature>
<dbReference type="KEGG" id="thig:FE785_08680"/>
<proteinExistence type="inferred from homology"/>
<feature type="site" description="Important for substrate specificity" evidence="4">
    <location>
        <position position="73"/>
    </location>
</feature>
<keyword evidence="4" id="KW-0963">Cytoplasm</keyword>
<sequence>MQKPLFLASNSPRRQELLAQVGLDFEVVNAPVEEVALPHESPESYVLRIAIEKAMAGFNKVAGKQVWVIGGDTAVLVDGKVLGKSKNDFDAERMLKKLSGKVHQVLSAVAIVYDGEVFSVLNKTEVSFRELSDTEIRGYIASGEPQGKAGSYAIQGKAAQYIENIKGSYSAVMGLPLFELNELLKASGYK</sequence>
<evidence type="ECO:0000313" key="6">
    <source>
        <dbReference type="Proteomes" id="UP000304864"/>
    </source>
</evidence>
<evidence type="ECO:0000313" key="5">
    <source>
        <dbReference type="EMBL" id="QCU90697.1"/>
    </source>
</evidence>
<dbReference type="EC" id="3.6.1.9" evidence="4"/>
<dbReference type="AlphaFoldDB" id="A0A4P9K8P8"/>
<dbReference type="NCBIfam" id="TIGR00172">
    <property type="entry name" value="maf"/>
    <property type="match status" value="1"/>
</dbReference>
<evidence type="ECO:0000256" key="2">
    <source>
        <dbReference type="ARBA" id="ARBA00022801"/>
    </source>
</evidence>
<feature type="active site" description="Proton acceptor" evidence="4">
    <location>
        <position position="72"/>
    </location>
</feature>
<comment type="subcellular location">
    <subcellularLocation>
        <location evidence="4">Cytoplasm</location>
    </subcellularLocation>
</comment>
<dbReference type="Proteomes" id="UP000304864">
    <property type="component" value="Chromosome"/>
</dbReference>
<dbReference type="GO" id="GO:0009117">
    <property type="term" value="P:nucleotide metabolic process"/>
    <property type="evidence" value="ECO:0007669"/>
    <property type="project" value="UniProtKB-KW"/>
</dbReference>
<feature type="site" description="Important for substrate specificity" evidence="4">
    <location>
        <position position="13"/>
    </location>
</feature>